<dbReference type="AlphaFoldDB" id="A0A9J7HC06"/>
<proteinExistence type="predicted"/>
<gene>
    <name evidence="2" type="primary">LOC118238834</name>
</gene>
<reference evidence="1" key="2">
    <citation type="journal article" date="2020" name="Biotechnol. Bioeng.">
        <title>Chromosome-scale scaffolds for the Chinese hamster reference genome assembly to facilitate the study of the CHO epigenome.</title>
        <authorList>
            <person name="Hilliard W."/>
            <person name="MacDonald M."/>
            <person name="Lee K.H."/>
        </authorList>
    </citation>
    <scope>NUCLEOTIDE SEQUENCE [LARGE SCALE GENOMIC DNA]</scope>
    <source>
        <strain evidence="1">17A/GY</strain>
    </source>
</reference>
<keyword evidence="1" id="KW-1185">Reference proteome</keyword>
<name>A0A9J7HC06_CRIGR</name>
<dbReference type="RefSeq" id="XP_035308773.1">
    <property type="nucleotide sequence ID" value="XM_035452882.1"/>
</dbReference>
<reference evidence="1" key="1">
    <citation type="journal article" date="2018" name="Biotechnol. Bioeng.">
        <title>A reference genome of the Chinese hamster based on a hybrid assembly strategy.</title>
        <authorList>
            <person name="Rupp O."/>
            <person name="MacDonald M.L."/>
            <person name="Li S."/>
            <person name="Dhiman H."/>
            <person name="Polson S."/>
            <person name="Griep S."/>
            <person name="Heffner K."/>
            <person name="Hernandez I."/>
            <person name="Brinkrolf K."/>
            <person name="Jadhav V."/>
            <person name="Samoudi M."/>
            <person name="Hao H."/>
            <person name="Kingham B."/>
            <person name="Goesmann A."/>
            <person name="Betenbaugh M.J."/>
            <person name="Lewis N.E."/>
            <person name="Borth N."/>
            <person name="Lee K.H."/>
        </authorList>
    </citation>
    <scope>NUCLEOTIDE SEQUENCE [LARGE SCALE GENOMIC DNA]</scope>
    <source>
        <strain evidence="1">17A/GY</strain>
    </source>
</reference>
<accession>A0A9J7HC06</accession>
<protein>
    <submittedName>
        <fullName evidence="2">Uncharacterized protein LOC118238834 isoform X2</fullName>
    </submittedName>
</protein>
<reference evidence="2" key="3">
    <citation type="submission" date="2025-08" db="UniProtKB">
        <authorList>
            <consortium name="RefSeq"/>
        </authorList>
    </citation>
    <scope>IDENTIFICATION</scope>
    <source>
        <strain evidence="2">17A/GY</strain>
        <tissue evidence="2">Liver</tissue>
    </source>
</reference>
<dbReference type="KEGG" id="cge:118238834"/>
<sequence length="254" mass="27989">MKFRPQKMMASSTDEKEQCVTVCAQAPLICVEHFTEQVHRHACVLQSESRDKTRILKSCERSVGSGHSDLGQGWGSSVMMGESVLDKQGRAWMWSCVLCARLSRESTDVELCVKAESFVSSVFTCFICNRALPRGPAPSCLLVVANLFTVFPVKWLDADPTQHNGLFLMKLPKWSDFPEEGDMWAHDLGGFSPGKPRRGGESTATEERRHLLTLWTQEGKGSLSGEVSEFGDQDVGLSTPSAAPCLPACHRVLP</sequence>
<organism evidence="1 2">
    <name type="scientific">Cricetulus griseus</name>
    <name type="common">Chinese hamster</name>
    <name type="synonym">Cricetulus barabensis griseus</name>
    <dbReference type="NCBI Taxonomy" id="10029"/>
    <lineage>
        <taxon>Eukaryota</taxon>
        <taxon>Metazoa</taxon>
        <taxon>Chordata</taxon>
        <taxon>Craniata</taxon>
        <taxon>Vertebrata</taxon>
        <taxon>Euteleostomi</taxon>
        <taxon>Mammalia</taxon>
        <taxon>Eutheria</taxon>
        <taxon>Euarchontoglires</taxon>
        <taxon>Glires</taxon>
        <taxon>Rodentia</taxon>
        <taxon>Myomorpha</taxon>
        <taxon>Muroidea</taxon>
        <taxon>Cricetidae</taxon>
        <taxon>Cricetinae</taxon>
        <taxon>Cricetulus</taxon>
    </lineage>
</organism>
<dbReference type="Proteomes" id="UP001108280">
    <property type="component" value="Chromosome 1"/>
</dbReference>
<dbReference type="GeneID" id="118238834"/>
<evidence type="ECO:0000313" key="2">
    <source>
        <dbReference type="RefSeq" id="XP_035308773.1"/>
    </source>
</evidence>
<evidence type="ECO:0000313" key="1">
    <source>
        <dbReference type="Proteomes" id="UP001108280"/>
    </source>
</evidence>